<feature type="region of interest" description="Disordered" evidence="7">
    <location>
        <begin position="284"/>
        <end position="315"/>
    </location>
</feature>
<feature type="transmembrane region" description="Helical" evidence="8">
    <location>
        <begin position="163"/>
        <end position="185"/>
    </location>
</feature>
<keyword evidence="5 8" id="KW-1133">Transmembrane helix</keyword>
<keyword evidence="6 8" id="KW-0472">Membrane</keyword>
<dbReference type="Pfam" id="PF01733">
    <property type="entry name" value="Nucleoside_tran"/>
    <property type="match status" value="1"/>
</dbReference>
<evidence type="ECO:0000256" key="8">
    <source>
        <dbReference type="SAM" id="Phobius"/>
    </source>
</evidence>
<feature type="transmembrane region" description="Helical" evidence="8">
    <location>
        <begin position="437"/>
        <end position="459"/>
    </location>
</feature>
<feature type="transmembrane region" description="Helical" evidence="8">
    <location>
        <begin position="7"/>
        <end position="25"/>
    </location>
</feature>
<dbReference type="InterPro" id="IPR002259">
    <property type="entry name" value="Eqnu_transpt"/>
</dbReference>
<evidence type="ECO:0000256" key="6">
    <source>
        <dbReference type="ARBA" id="ARBA00023136"/>
    </source>
</evidence>
<accession>A0A0N1I8E8</accession>
<dbReference type="PANTHER" id="PTHR10332:SF10">
    <property type="entry name" value="EQUILIBRATIVE NUCLEOSIDE TRANSPORTER 4"/>
    <property type="match status" value="1"/>
</dbReference>
<dbReference type="OrthoDB" id="46396at2759"/>
<keyword evidence="10" id="KW-1185">Reference proteome</keyword>
<evidence type="ECO:0000256" key="5">
    <source>
        <dbReference type="ARBA" id="ARBA00022989"/>
    </source>
</evidence>
<protein>
    <submittedName>
        <fullName evidence="9">Nucleobase/nucleoside transporter</fullName>
    </submittedName>
</protein>
<proteinExistence type="inferred from homology"/>
<dbReference type="VEuPathDB" id="TriTrypDB:Lsey_0031_0030"/>
<feature type="transmembrane region" description="Helical" evidence="8">
    <location>
        <begin position="471"/>
        <end position="496"/>
    </location>
</feature>
<feature type="compositionally biased region" description="Polar residues" evidence="7">
    <location>
        <begin position="290"/>
        <end position="309"/>
    </location>
</feature>
<feature type="transmembrane region" description="Helical" evidence="8">
    <location>
        <begin position="98"/>
        <end position="120"/>
    </location>
</feature>
<dbReference type="GO" id="GO:0005886">
    <property type="term" value="C:plasma membrane"/>
    <property type="evidence" value="ECO:0007669"/>
    <property type="project" value="TreeGrafter"/>
</dbReference>
<organism evidence="9 10">
    <name type="scientific">Leptomonas seymouri</name>
    <dbReference type="NCBI Taxonomy" id="5684"/>
    <lineage>
        <taxon>Eukaryota</taxon>
        <taxon>Discoba</taxon>
        <taxon>Euglenozoa</taxon>
        <taxon>Kinetoplastea</taxon>
        <taxon>Metakinetoplastina</taxon>
        <taxon>Trypanosomatida</taxon>
        <taxon>Trypanosomatidae</taxon>
        <taxon>Leishmaniinae</taxon>
        <taxon>Leptomonas</taxon>
    </lineage>
</organism>
<comment type="similarity">
    <text evidence="2">Belongs to the SLC29A/ENT transporter (TC 2.A.57) family.</text>
</comment>
<feature type="transmembrane region" description="Helical" evidence="8">
    <location>
        <begin position="404"/>
        <end position="425"/>
    </location>
</feature>
<feature type="transmembrane region" description="Helical" evidence="8">
    <location>
        <begin position="327"/>
        <end position="349"/>
    </location>
</feature>
<reference evidence="9 10" key="1">
    <citation type="journal article" date="2015" name="PLoS Pathog.">
        <title>Leptomonas seymouri: Adaptations to the Dixenous Life Cycle Analyzed by Genome Sequencing, Transcriptome Profiling and Co-infection with Leishmania donovani.</title>
        <authorList>
            <person name="Kraeva N."/>
            <person name="Butenko A."/>
            <person name="Hlavacova J."/>
            <person name="Kostygov A."/>
            <person name="Myskova J."/>
            <person name="Grybchuk D."/>
            <person name="Lestinova T."/>
            <person name="Votypka J."/>
            <person name="Volf P."/>
            <person name="Opperdoes F."/>
            <person name="Flegontov P."/>
            <person name="Lukes J."/>
            <person name="Yurchenko V."/>
        </authorList>
    </citation>
    <scope>NUCLEOTIDE SEQUENCE [LARGE SCALE GENOMIC DNA]</scope>
    <source>
        <strain evidence="9 10">ATCC 30220</strain>
    </source>
</reference>
<evidence type="ECO:0000313" key="9">
    <source>
        <dbReference type="EMBL" id="KPI89102.1"/>
    </source>
</evidence>
<keyword evidence="4 8" id="KW-0812">Transmembrane</keyword>
<evidence type="ECO:0000256" key="7">
    <source>
        <dbReference type="SAM" id="MobiDB-lite"/>
    </source>
</evidence>
<dbReference type="GO" id="GO:0005337">
    <property type="term" value="F:nucleoside transmembrane transporter activity"/>
    <property type="evidence" value="ECO:0007669"/>
    <property type="project" value="InterPro"/>
</dbReference>
<feature type="transmembrane region" description="Helical" evidence="8">
    <location>
        <begin position="197"/>
        <end position="216"/>
    </location>
</feature>
<dbReference type="EMBL" id="LJSK01000031">
    <property type="protein sequence ID" value="KPI89102.1"/>
    <property type="molecule type" value="Genomic_DNA"/>
</dbReference>
<evidence type="ECO:0000256" key="2">
    <source>
        <dbReference type="ARBA" id="ARBA00007965"/>
    </source>
</evidence>
<comment type="subcellular location">
    <subcellularLocation>
        <location evidence="1">Membrane</location>
        <topology evidence="1">Multi-pass membrane protein</topology>
    </subcellularLocation>
</comment>
<feature type="transmembrane region" description="Helical" evidence="8">
    <location>
        <begin position="126"/>
        <end position="151"/>
    </location>
</feature>
<evidence type="ECO:0000256" key="3">
    <source>
        <dbReference type="ARBA" id="ARBA00022448"/>
    </source>
</evidence>
<feature type="transmembrane region" description="Helical" evidence="8">
    <location>
        <begin position="66"/>
        <end position="86"/>
    </location>
</feature>
<evidence type="ECO:0000256" key="4">
    <source>
        <dbReference type="ARBA" id="ARBA00022692"/>
    </source>
</evidence>
<dbReference type="Proteomes" id="UP000038009">
    <property type="component" value="Unassembled WGS sequence"/>
</dbReference>
<gene>
    <name evidence="9" type="ORF">ABL78_1746</name>
</gene>
<evidence type="ECO:0000313" key="10">
    <source>
        <dbReference type="Proteomes" id="UP000038009"/>
    </source>
</evidence>
<comment type="caution">
    <text evidence="9">The sequence shown here is derived from an EMBL/GenBank/DDBJ whole genome shotgun (WGS) entry which is preliminary data.</text>
</comment>
<name>A0A0N1I8E8_LEPSE</name>
<evidence type="ECO:0000256" key="1">
    <source>
        <dbReference type="ARBA" id="ARBA00004141"/>
    </source>
</evidence>
<sequence length="500" mass="53217">MAVTCEYCLLYAASTVLGFCCLFAYNSFLSSPSYLEHYFQFAAVKYTDNVSTLPSAKTKSFWDNSATWVTVLMIVPMLLMQFLMLSPFVLRQNVQARMIIGATFSLISVLIVPVCAAGGGMSEGGAMTVVIIACILCGAATTTFESAQYAFFGSLPTKFMTGYVLGGGFSGSINSVLRIVITVGLPSTFSGVKTSAVIFFSIGMALMVVTVIVVLMMRMSPLVRSYCADYRRPGDVARSAHAEAAEERLRNTADTALNGDELLHASAAIQKAENDEMLAADADLVPGSNEAPNDSSDNSHTVTLPNNSAAPFEEEGDPSVVSVVSKIWVMMCCLTGNMFTSLVLFPGIGLKAMRVVTESSSSSGDGTTWGAEAVMPMVIILMFNAGDTIGRLSSNFRTLWVPRFYVPFVVLVRAVACVIPLALGVCNPRVINSDANPIVVFLVLGITNGYLIGLTMAYGSSDPRLTHKERSIAGACLCFALLVGTTCGSVVSLIVVTQAF</sequence>
<dbReference type="OMA" id="QFAAVKY"/>
<keyword evidence="3" id="KW-0813">Transport</keyword>
<dbReference type="AlphaFoldDB" id="A0A0N1I8E8"/>
<dbReference type="PANTHER" id="PTHR10332">
    <property type="entry name" value="EQUILIBRATIVE NUCLEOSIDE TRANSPORTER"/>
    <property type="match status" value="1"/>
</dbReference>
<feature type="transmembrane region" description="Helical" evidence="8">
    <location>
        <begin position="369"/>
        <end position="392"/>
    </location>
</feature>